<dbReference type="Proteomes" id="UP000075391">
    <property type="component" value="Unassembled WGS sequence"/>
</dbReference>
<feature type="region of interest" description="Disordered" evidence="4">
    <location>
        <begin position="310"/>
        <end position="343"/>
    </location>
</feature>
<organism evidence="5 6">
    <name type="scientific">Bdellovibrio bacteriovorus</name>
    <dbReference type="NCBI Taxonomy" id="959"/>
    <lineage>
        <taxon>Bacteria</taxon>
        <taxon>Pseudomonadati</taxon>
        <taxon>Bdellovibrionota</taxon>
        <taxon>Bdellovibrionia</taxon>
        <taxon>Bdellovibrionales</taxon>
        <taxon>Pseudobdellovibrionaceae</taxon>
        <taxon>Bdellovibrio</taxon>
    </lineage>
</organism>
<feature type="compositionally biased region" description="Basic and acidic residues" evidence="4">
    <location>
        <begin position="330"/>
        <end position="343"/>
    </location>
</feature>
<comment type="caution">
    <text evidence="5">The sequence shown here is derived from an EMBL/GenBank/DDBJ whole genome shotgun (WGS) entry which is preliminary data.</text>
</comment>
<protein>
    <recommendedName>
        <fullName evidence="7">Ketoacyl reductase</fullName>
    </recommendedName>
</protein>
<dbReference type="RefSeq" id="WP_063243416.1">
    <property type="nucleotide sequence ID" value="NZ_CP168967.1"/>
</dbReference>
<name>A0A150WKD4_BDEBC</name>
<evidence type="ECO:0000256" key="4">
    <source>
        <dbReference type="SAM" id="MobiDB-lite"/>
    </source>
</evidence>
<proteinExistence type="inferred from homology"/>
<dbReference type="InterPro" id="IPR020904">
    <property type="entry name" value="Sc_DH/Rdtase_CS"/>
</dbReference>
<dbReference type="Gene3D" id="3.40.50.720">
    <property type="entry name" value="NAD(P)-binding Rossmann-like Domain"/>
    <property type="match status" value="1"/>
</dbReference>
<dbReference type="PANTHER" id="PTHR44196">
    <property type="entry name" value="DEHYDROGENASE/REDUCTASE SDR FAMILY MEMBER 7B"/>
    <property type="match status" value="1"/>
</dbReference>
<dbReference type="InterPro" id="IPR002347">
    <property type="entry name" value="SDR_fam"/>
</dbReference>
<evidence type="ECO:0000313" key="6">
    <source>
        <dbReference type="Proteomes" id="UP000075391"/>
    </source>
</evidence>
<dbReference type="GO" id="GO:0016020">
    <property type="term" value="C:membrane"/>
    <property type="evidence" value="ECO:0007669"/>
    <property type="project" value="TreeGrafter"/>
</dbReference>
<dbReference type="OrthoDB" id="5289305at2"/>
<dbReference type="SUPFAM" id="SSF51735">
    <property type="entry name" value="NAD(P)-binding Rossmann-fold domains"/>
    <property type="match status" value="1"/>
</dbReference>
<gene>
    <name evidence="5" type="ORF">AZI85_03135</name>
</gene>
<dbReference type="PANTHER" id="PTHR44196:SF1">
    <property type="entry name" value="DEHYDROGENASE_REDUCTASE SDR FAMILY MEMBER 7B"/>
    <property type="match status" value="1"/>
</dbReference>
<dbReference type="PROSITE" id="PS00061">
    <property type="entry name" value="ADH_SHORT"/>
    <property type="match status" value="1"/>
</dbReference>
<reference evidence="5 6" key="1">
    <citation type="submission" date="2016-03" db="EMBL/GenBank/DDBJ databases">
        <authorList>
            <person name="Ploux O."/>
        </authorList>
    </citation>
    <scope>NUCLEOTIDE SEQUENCE [LARGE SCALE GENOMIC DNA]</scope>
    <source>
        <strain evidence="5 6">BER2</strain>
    </source>
</reference>
<keyword evidence="2" id="KW-0560">Oxidoreductase</keyword>
<dbReference type="InterPro" id="IPR036291">
    <property type="entry name" value="NAD(P)-bd_dom_sf"/>
</dbReference>
<sequence length="343" mass="37588">MKKKSSNKFAKYVGLGLLGYLAYDIVKGALRRFSLQGKVVLISGGSRGLGFVLANQLVEEGASVCLLARDEAELKKAQNLIQFNHPNSQVIYEICDSTKPEHAKHAVRKCVDHFKRLDVVINNAGIISVMPYVNATEQEFRDSLDVHFWAPFNIIEAARPYLMKDGGRIVNISSIGGRMAVPHLAPYCAGKFALAGYSKTLRAELMKDNIYVTTVFPGLMRTGSQGHAEFGGQHENEFAWFSISGSMPLLTVSAESAARQIIRALKYGKAELTISLPAKLAIGFQNLFPEIHADILSLANTLLPTPTANHTKKLGMDSHSAISPSAATRISEDAARRNNEQRF</sequence>
<evidence type="ECO:0000313" key="5">
    <source>
        <dbReference type="EMBL" id="KYG64430.1"/>
    </source>
</evidence>
<dbReference type="AlphaFoldDB" id="A0A150WKD4"/>
<comment type="similarity">
    <text evidence="1 3">Belongs to the short-chain dehydrogenases/reductases (SDR) family.</text>
</comment>
<dbReference type="PRINTS" id="PR00080">
    <property type="entry name" value="SDRFAMILY"/>
</dbReference>
<dbReference type="Pfam" id="PF00106">
    <property type="entry name" value="adh_short"/>
    <property type="match status" value="1"/>
</dbReference>
<accession>A0A150WKD4</accession>
<dbReference type="PRINTS" id="PR00081">
    <property type="entry name" value="GDHRDH"/>
</dbReference>
<dbReference type="GO" id="GO:0016491">
    <property type="term" value="F:oxidoreductase activity"/>
    <property type="evidence" value="ECO:0007669"/>
    <property type="project" value="UniProtKB-KW"/>
</dbReference>
<evidence type="ECO:0008006" key="7">
    <source>
        <dbReference type="Google" id="ProtNLM"/>
    </source>
</evidence>
<evidence type="ECO:0000256" key="1">
    <source>
        <dbReference type="ARBA" id="ARBA00006484"/>
    </source>
</evidence>
<dbReference type="EMBL" id="LUKF01000012">
    <property type="protein sequence ID" value="KYG64430.1"/>
    <property type="molecule type" value="Genomic_DNA"/>
</dbReference>
<evidence type="ECO:0000256" key="2">
    <source>
        <dbReference type="ARBA" id="ARBA00023002"/>
    </source>
</evidence>
<evidence type="ECO:0000256" key="3">
    <source>
        <dbReference type="RuleBase" id="RU000363"/>
    </source>
</evidence>